<reference evidence="2" key="1">
    <citation type="submission" date="2020-03" db="EMBL/GenBank/DDBJ databases">
        <title>The deep terrestrial virosphere.</title>
        <authorList>
            <person name="Holmfeldt K."/>
            <person name="Nilsson E."/>
            <person name="Simone D."/>
            <person name="Lopez-Fernandez M."/>
            <person name="Wu X."/>
            <person name="de Brujin I."/>
            <person name="Lundin D."/>
            <person name="Andersson A."/>
            <person name="Bertilsson S."/>
            <person name="Dopson M."/>
        </authorList>
    </citation>
    <scope>NUCLEOTIDE SEQUENCE</scope>
    <source>
        <strain evidence="2">MM415A04623</strain>
    </source>
</reference>
<dbReference type="EMBL" id="MT141703">
    <property type="protein sequence ID" value="QJA69410.1"/>
    <property type="molecule type" value="Genomic_DNA"/>
</dbReference>
<feature type="domain" description="NAD-dependent epimerase/dehydratase" evidence="1">
    <location>
        <begin position="4"/>
        <end position="226"/>
    </location>
</feature>
<dbReference type="InterPro" id="IPR050177">
    <property type="entry name" value="Lipid_A_modif_metabolic_enz"/>
</dbReference>
<dbReference type="InterPro" id="IPR036291">
    <property type="entry name" value="NAD(P)-bd_dom_sf"/>
</dbReference>
<dbReference type="Pfam" id="PF01370">
    <property type="entry name" value="Epimerase"/>
    <property type="match status" value="1"/>
</dbReference>
<dbReference type="Gene3D" id="3.40.50.720">
    <property type="entry name" value="NAD(P)-binding Rossmann-like Domain"/>
    <property type="match status" value="1"/>
</dbReference>
<accession>A0A6M3JI25</accession>
<organism evidence="2">
    <name type="scientific">viral metagenome</name>
    <dbReference type="NCBI Taxonomy" id="1070528"/>
    <lineage>
        <taxon>unclassified sequences</taxon>
        <taxon>metagenomes</taxon>
        <taxon>organismal metagenomes</taxon>
    </lineage>
</organism>
<sequence length="316" mass="35838">MRAIVFGGSGFIGSHIVEELLRNNHCVINYDQVPSCIEHKVYDGRYIYIKGDIRYLNTSEQNLGTLFDSKPPDIVFILSAMANIEECENDPVLAMDTNVTSLAAILENVVAIKDREEYKIEKSHFGKAKIPKVVFASSMYAVSADHPYGISKMAGERLLKWYAKKYGFSYVIFRYGTVYGPRAGNDNSIKKLIINSLKNKRVVHYATGNERREYIHVRDAAKSTVLLGCSRVNQTVVITGNDSVTGERLCKMVTEILRDELDSNIIFYNRGKPDGHYLITPYRYNNDRVIKYVPNETVDFGHGLLEVAEEVNNRDE</sequence>
<dbReference type="SUPFAM" id="SSF51735">
    <property type="entry name" value="NAD(P)-binding Rossmann-fold domains"/>
    <property type="match status" value="1"/>
</dbReference>
<dbReference type="AlphaFoldDB" id="A0A6M3JI25"/>
<gene>
    <name evidence="2" type="ORF">MM415A04623_0008</name>
</gene>
<protein>
    <submittedName>
        <fullName evidence="2">Putative NADH dehydrogenase</fullName>
    </submittedName>
</protein>
<dbReference type="PANTHER" id="PTHR43245">
    <property type="entry name" value="BIFUNCTIONAL POLYMYXIN RESISTANCE PROTEIN ARNA"/>
    <property type="match status" value="1"/>
</dbReference>
<evidence type="ECO:0000313" key="2">
    <source>
        <dbReference type="EMBL" id="QJA69410.1"/>
    </source>
</evidence>
<proteinExistence type="predicted"/>
<name>A0A6M3JI25_9ZZZZ</name>
<evidence type="ECO:0000259" key="1">
    <source>
        <dbReference type="Pfam" id="PF01370"/>
    </source>
</evidence>
<dbReference type="PANTHER" id="PTHR43245:SF23">
    <property type="entry name" value="NAD(P)-BINDING DOMAIN-CONTAINING PROTEIN"/>
    <property type="match status" value="1"/>
</dbReference>
<dbReference type="InterPro" id="IPR001509">
    <property type="entry name" value="Epimerase_deHydtase"/>
</dbReference>